<organism evidence="2 3">
    <name type="scientific">Roseisolibacter agri</name>
    <dbReference type="NCBI Taxonomy" id="2014610"/>
    <lineage>
        <taxon>Bacteria</taxon>
        <taxon>Pseudomonadati</taxon>
        <taxon>Gemmatimonadota</taxon>
        <taxon>Gemmatimonadia</taxon>
        <taxon>Gemmatimonadales</taxon>
        <taxon>Gemmatimonadaceae</taxon>
        <taxon>Roseisolibacter</taxon>
    </lineage>
</organism>
<dbReference type="Proteomes" id="UP001161325">
    <property type="component" value="Unassembled WGS sequence"/>
</dbReference>
<dbReference type="AlphaFoldDB" id="A0AA37Q996"/>
<evidence type="ECO:0008006" key="4">
    <source>
        <dbReference type="Google" id="ProtNLM"/>
    </source>
</evidence>
<feature type="signal peptide" evidence="1">
    <location>
        <begin position="1"/>
        <end position="20"/>
    </location>
</feature>
<protein>
    <recommendedName>
        <fullName evidence="4">Glycine zipper domain-containing protein</fullName>
    </recommendedName>
</protein>
<name>A0AA37Q996_9BACT</name>
<keyword evidence="3" id="KW-1185">Reference proteome</keyword>
<proteinExistence type="predicted"/>
<evidence type="ECO:0000256" key="1">
    <source>
        <dbReference type="SAM" id="SignalP"/>
    </source>
</evidence>
<comment type="caution">
    <text evidence="2">The sequence shown here is derived from an EMBL/GenBank/DDBJ whole genome shotgun (WGS) entry which is preliminary data.</text>
</comment>
<gene>
    <name evidence="2" type="ORF">rosag_11640</name>
</gene>
<reference evidence="2" key="1">
    <citation type="submission" date="2022-08" db="EMBL/GenBank/DDBJ databases">
        <title>Draft genome sequencing of Roseisolibacter agri AW1220.</title>
        <authorList>
            <person name="Tobiishi Y."/>
            <person name="Tonouchi A."/>
        </authorList>
    </citation>
    <scope>NUCLEOTIDE SEQUENCE</scope>
    <source>
        <strain evidence="2">AW1220</strain>
    </source>
</reference>
<sequence length="137" mass="13965">MSAARMRTLLILLLAGALCAAPTTLDAQRRTAPVAATPPRARPARDAHALQPMARARDGARRRPWIRNALVGAAVGGAVGYGIGHSSCDACDDPAPIYAAAVLGAGLGAAVGLAITLAPQGAQVRWHPRAPARAPAR</sequence>
<accession>A0AA37Q996</accession>
<dbReference type="EMBL" id="BRXS01000002">
    <property type="protein sequence ID" value="GLC24651.1"/>
    <property type="molecule type" value="Genomic_DNA"/>
</dbReference>
<feature type="chain" id="PRO_5041353548" description="Glycine zipper domain-containing protein" evidence="1">
    <location>
        <begin position="21"/>
        <end position="137"/>
    </location>
</feature>
<evidence type="ECO:0000313" key="2">
    <source>
        <dbReference type="EMBL" id="GLC24651.1"/>
    </source>
</evidence>
<evidence type="ECO:0000313" key="3">
    <source>
        <dbReference type="Proteomes" id="UP001161325"/>
    </source>
</evidence>
<keyword evidence="1" id="KW-0732">Signal</keyword>